<dbReference type="GO" id="GO:0005886">
    <property type="term" value="C:plasma membrane"/>
    <property type="evidence" value="ECO:0007669"/>
    <property type="project" value="TreeGrafter"/>
</dbReference>
<feature type="domain" description="Peptidase M13 C-terminal" evidence="2">
    <location>
        <begin position="616"/>
        <end position="706"/>
    </location>
</feature>
<dbReference type="InterPro" id="IPR042089">
    <property type="entry name" value="Peptidase_M13_dom_2"/>
</dbReference>
<evidence type="ECO:0000256" key="1">
    <source>
        <dbReference type="SAM" id="Phobius"/>
    </source>
</evidence>
<keyword evidence="1" id="KW-1133">Transmembrane helix</keyword>
<dbReference type="Gene3D" id="3.40.390.10">
    <property type="entry name" value="Collagenase (Catalytic Domain)"/>
    <property type="match status" value="3"/>
</dbReference>
<dbReference type="SUPFAM" id="SSF55486">
    <property type="entry name" value="Metalloproteases ('zincins'), catalytic domain"/>
    <property type="match status" value="1"/>
</dbReference>
<evidence type="ECO:0000313" key="4">
    <source>
        <dbReference type="Proteomes" id="UP000821866"/>
    </source>
</evidence>
<dbReference type="PANTHER" id="PTHR11733:SF241">
    <property type="entry name" value="GH26575P-RELATED"/>
    <property type="match status" value="1"/>
</dbReference>
<dbReference type="Pfam" id="PF01431">
    <property type="entry name" value="Peptidase_M13"/>
    <property type="match status" value="1"/>
</dbReference>
<dbReference type="InterPro" id="IPR018497">
    <property type="entry name" value="Peptidase_M13_C"/>
</dbReference>
<dbReference type="InterPro" id="IPR024079">
    <property type="entry name" value="MetalloPept_cat_dom_sf"/>
</dbReference>
<dbReference type="Proteomes" id="UP000821866">
    <property type="component" value="Unassembled WGS sequence"/>
</dbReference>
<keyword evidence="1" id="KW-0812">Transmembrane</keyword>
<sequence length="710" mass="78671">MDANAHREKKGIVTSNEPRTATVVDSQHDVVLTPPSPAVSTSLERGDRRLMPAVALLATFAGFVCLATMAYAFLRPKPLVAQPECDSDDCFQHAYMLIFGLNRSTDPCADFGEYVCSAWFTTSIYSFNTQQDRWYKWIQESGRLLGSLRMHRTNEAIAKAIAFFNLCLKISAISSPDNVRLLQQFLKERKIAPPVGESAMQPLAHPLDVLLDLSINWQMPFWFNVRVLRTNGSALGILVSPGHYEVFWEIAVEKFITEPDFEEPGEVTKAGIANATGDFFVDSAILSELRKAVISPPKSQPVAVRIKEISGLTPIVTSGQWLQFLRKHLEPTFAVTGESQILLQDQSLLVTVNRLLEKYEHSDILAHIGRLVNRTVGNVITRKMPSPAYDEYASISPLTNVSYPCEVLVEDTFRLPIAAQHIAKRKLNLHRAAIDDLIGDVMRATISLVSASDWMSADSKHEAIKRVQDTAIHLWPREPIIHDEDALNSLYGTFPSGGDIYFDQLLLVRNATREALGTPAYADLQGIPHGGRDPYITYDTFSNSINLAVGAVLPPLFYPSATKSINYGGIASLLAPLVVGLLNTSSVAANMTGWAVTNGDPFPTRAACSVSVENHDAYPDVAAIEVAYRAYQDALEHDGMSHDIRIRSLEEFSAEQIFFMTLCYNTCRLERGTKTSKVCNALRDFEPFAAAFKCPKGSFMNPEKKCGFFH</sequence>
<reference evidence="3" key="1">
    <citation type="journal article" date="2020" name="Cell">
        <title>Large-Scale Comparative Analyses of Tick Genomes Elucidate Their Genetic Diversity and Vector Capacities.</title>
        <authorList>
            <consortium name="Tick Genome and Microbiome Consortium (TIGMIC)"/>
            <person name="Jia N."/>
            <person name="Wang J."/>
            <person name="Shi W."/>
            <person name="Du L."/>
            <person name="Sun Y."/>
            <person name="Zhan W."/>
            <person name="Jiang J.F."/>
            <person name="Wang Q."/>
            <person name="Zhang B."/>
            <person name="Ji P."/>
            <person name="Bell-Sakyi L."/>
            <person name="Cui X.M."/>
            <person name="Yuan T.T."/>
            <person name="Jiang B.G."/>
            <person name="Yang W.F."/>
            <person name="Lam T.T."/>
            <person name="Chang Q.C."/>
            <person name="Ding S.J."/>
            <person name="Wang X.J."/>
            <person name="Zhu J.G."/>
            <person name="Ruan X.D."/>
            <person name="Zhao L."/>
            <person name="Wei J.T."/>
            <person name="Ye R.Z."/>
            <person name="Que T.C."/>
            <person name="Du C.H."/>
            <person name="Zhou Y.H."/>
            <person name="Cheng J.X."/>
            <person name="Dai P.F."/>
            <person name="Guo W.B."/>
            <person name="Han X.H."/>
            <person name="Huang E.J."/>
            <person name="Li L.F."/>
            <person name="Wei W."/>
            <person name="Gao Y.C."/>
            <person name="Liu J.Z."/>
            <person name="Shao H.Z."/>
            <person name="Wang X."/>
            <person name="Wang C.C."/>
            <person name="Yang T.C."/>
            <person name="Huo Q.B."/>
            <person name="Li W."/>
            <person name="Chen H.Y."/>
            <person name="Chen S.E."/>
            <person name="Zhou L.G."/>
            <person name="Ni X.B."/>
            <person name="Tian J.H."/>
            <person name="Sheng Y."/>
            <person name="Liu T."/>
            <person name="Pan Y.S."/>
            <person name="Xia L.Y."/>
            <person name="Li J."/>
            <person name="Zhao F."/>
            <person name="Cao W.C."/>
        </authorList>
    </citation>
    <scope>NUCLEOTIDE SEQUENCE</scope>
    <source>
        <strain evidence="3">Rmic-2018</strain>
    </source>
</reference>
<comment type="caution">
    <text evidence="3">The sequence shown here is derived from an EMBL/GenBank/DDBJ whole genome shotgun (WGS) entry which is preliminary data.</text>
</comment>
<dbReference type="AlphaFoldDB" id="A0A9J6DV18"/>
<dbReference type="EMBL" id="JABSTU010000007">
    <property type="protein sequence ID" value="KAH8025924.1"/>
    <property type="molecule type" value="Genomic_DNA"/>
</dbReference>
<dbReference type="OrthoDB" id="6486928at2759"/>
<dbReference type="OMA" id="NWQMPFW"/>
<reference evidence="3" key="2">
    <citation type="submission" date="2021-09" db="EMBL/GenBank/DDBJ databases">
        <authorList>
            <person name="Jia N."/>
            <person name="Wang J."/>
            <person name="Shi W."/>
            <person name="Du L."/>
            <person name="Sun Y."/>
            <person name="Zhan W."/>
            <person name="Jiang J."/>
            <person name="Wang Q."/>
            <person name="Zhang B."/>
            <person name="Ji P."/>
            <person name="Sakyi L.B."/>
            <person name="Cui X."/>
            <person name="Yuan T."/>
            <person name="Jiang B."/>
            <person name="Yang W."/>
            <person name="Lam T.T.-Y."/>
            <person name="Chang Q."/>
            <person name="Ding S."/>
            <person name="Wang X."/>
            <person name="Zhu J."/>
            <person name="Ruan X."/>
            <person name="Zhao L."/>
            <person name="Wei J."/>
            <person name="Que T."/>
            <person name="Du C."/>
            <person name="Cheng J."/>
            <person name="Dai P."/>
            <person name="Han X."/>
            <person name="Huang E."/>
            <person name="Gao Y."/>
            <person name="Liu J."/>
            <person name="Shao H."/>
            <person name="Ye R."/>
            <person name="Li L."/>
            <person name="Wei W."/>
            <person name="Wang X."/>
            <person name="Wang C."/>
            <person name="Huo Q."/>
            <person name="Li W."/>
            <person name="Guo W."/>
            <person name="Chen H."/>
            <person name="Chen S."/>
            <person name="Zhou L."/>
            <person name="Zhou L."/>
            <person name="Ni X."/>
            <person name="Tian J."/>
            <person name="Zhou Y."/>
            <person name="Sheng Y."/>
            <person name="Liu T."/>
            <person name="Pan Y."/>
            <person name="Xia L."/>
            <person name="Li J."/>
            <person name="Zhao F."/>
            <person name="Cao W."/>
        </authorList>
    </citation>
    <scope>NUCLEOTIDE SEQUENCE</scope>
    <source>
        <strain evidence="3">Rmic-2018</strain>
        <tissue evidence="3">Larvae</tissue>
    </source>
</reference>
<keyword evidence="4" id="KW-1185">Reference proteome</keyword>
<organism evidence="3 4">
    <name type="scientific">Rhipicephalus microplus</name>
    <name type="common">Cattle tick</name>
    <name type="synonym">Boophilus microplus</name>
    <dbReference type="NCBI Taxonomy" id="6941"/>
    <lineage>
        <taxon>Eukaryota</taxon>
        <taxon>Metazoa</taxon>
        <taxon>Ecdysozoa</taxon>
        <taxon>Arthropoda</taxon>
        <taxon>Chelicerata</taxon>
        <taxon>Arachnida</taxon>
        <taxon>Acari</taxon>
        <taxon>Parasitiformes</taxon>
        <taxon>Ixodida</taxon>
        <taxon>Ixodoidea</taxon>
        <taxon>Ixodidae</taxon>
        <taxon>Rhipicephalinae</taxon>
        <taxon>Rhipicephalus</taxon>
        <taxon>Boophilus</taxon>
    </lineage>
</organism>
<gene>
    <name evidence="3" type="ORF">HPB51_014119</name>
</gene>
<proteinExistence type="predicted"/>
<accession>A0A9J6DV18</accession>
<feature type="transmembrane region" description="Helical" evidence="1">
    <location>
        <begin position="53"/>
        <end position="74"/>
    </location>
</feature>
<dbReference type="GO" id="GO:0016485">
    <property type="term" value="P:protein processing"/>
    <property type="evidence" value="ECO:0007669"/>
    <property type="project" value="TreeGrafter"/>
</dbReference>
<dbReference type="InterPro" id="IPR000718">
    <property type="entry name" value="Peptidase_M13"/>
</dbReference>
<dbReference type="Gene3D" id="1.10.1380.10">
    <property type="entry name" value="Neutral endopeptidase , domain2"/>
    <property type="match status" value="2"/>
</dbReference>
<evidence type="ECO:0000259" key="2">
    <source>
        <dbReference type="Pfam" id="PF01431"/>
    </source>
</evidence>
<dbReference type="PROSITE" id="PS51885">
    <property type="entry name" value="NEPRILYSIN"/>
    <property type="match status" value="1"/>
</dbReference>
<dbReference type="GO" id="GO:0004222">
    <property type="term" value="F:metalloendopeptidase activity"/>
    <property type="evidence" value="ECO:0007669"/>
    <property type="project" value="InterPro"/>
</dbReference>
<dbReference type="VEuPathDB" id="VectorBase:LOC119169605"/>
<evidence type="ECO:0000313" key="3">
    <source>
        <dbReference type="EMBL" id="KAH8025924.1"/>
    </source>
</evidence>
<name>A0A9J6DV18_RHIMP</name>
<keyword evidence="1" id="KW-0472">Membrane</keyword>
<dbReference type="PANTHER" id="PTHR11733">
    <property type="entry name" value="ZINC METALLOPROTEASE FAMILY M13 NEPRILYSIN-RELATED"/>
    <property type="match status" value="1"/>
</dbReference>
<protein>
    <recommendedName>
        <fullName evidence="2">Peptidase M13 C-terminal domain-containing protein</fullName>
    </recommendedName>
</protein>